<reference evidence="3 4" key="1">
    <citation type="journal article" date="2016" name="Nat. Commun.">
        <title>Thousands of microbial genomes shed light on interconnected biogeochemical processes in an aquifer system.</title>
        <authorList>
            <person name="Anantharaman K."/>
            <person name="Brown C.T."/>
            <person name="Hug L.A."/>
            <person name="Sharon I."/>
            <person name="Castelle C.J."/>
            <person name="Probst A.J."/>
            <person name="Thomas B.C."/>
            <person name="Singh A."/>
            <person name="Wilkins M.J."/>
            <person name="Karaoz U."/>
            <person name="Brodie E.L."/>
            <person name="Williams K.H."/>
            <person name="Hubbard S.S."/>
            <person name="Banfield J.F."/>
        </authorList>
    </citation>
    <scope>NUCLEOTIDE SEQUENCE [LARGE SCALE GENOMIC DNA]</scope>
</reference>
<dbReference type="SUPFAM" id="SSF82544">
    <property type="entry name" value="GckA/TtuD-like"/>
    <property type="match status" value="1"/>
</dbReference>
<gene>
    <name evidence="3" type="ORF">A2134_03290</name>
</gene>
<dbReference type="InterPro" id="IPR007835">
    <property type="entry name" value="MOFRL"/>
</dbReference>
<evidence type="ECO:0000313" key="4">
    <source>
        <dbReference type="Proteomes" id="UP000178162"/>
    </source>
</evidence>
<organism evidence="3 4">
    <name type="scientific">Candidatus Woykebacteria bacterium RBG_16_39_9b</name>
    <dbReference type="NCBI Taxonomy" id="1802595"/>
    <lineage>
        <taxon>Bacteria</taxon>
        <taxon>Candidatus Woykeibacteriota</taxon>
    </lineage>
</organism>
<feature type="domain" description="MOFRL-associated" evidence="2">
    <location>
        <begin position="19"/>
        <end position="240"/>
    </location>
</feature>
<dbReference type="GO" id="GO:0005737">
    <property type="term" value="C:cytoplasm"/>
    <property type="evidence" value="ECO:0007669"/>
    <property type="project" value="TreeGrafter"/>
</dbReference>
<dbReference type="InterPro" id="IPR025286">
    <property type="entry name" value="MOFRL_assoc_dom"/>
</dbReference>
<dbReference type="Proteomes" id="UP000178162">
    <property type="component" value="Unassembled WGS sequence"/>
</dbReference>
<dbReference type="PANTHER" id="PTHR12227:SF0">
    <property type="entry name" value="GLYCERATE KINASE"/>
    <property type="match status" value="1"/>
</dbReference>
<name>A0A1G1WDL4_9BACT</name>
<dbReference type="GO" id="GO:0008887">
    <property type="term" value="F:glycerate kinase activity"/>
    <property type="evidence" value="ECO:0007669"/>
    <property type="project" value="InterPro"/>
</dbReference>
<dbReference type="InterPro" id="IPR039760">
    <property type="entry name" value="MOFRL_protein"/>
</dbReference>
<accession>A0A1G1WDL4</accession>
<dbReference type="InterPro" id="IPR038614">
    <property type="entry name" value="GK_N_sf"/>
</dbReference>
<evidence type="ECO:0000259" key="1">
    <source>
        <dbReference type="Pfam" id="PF05161"/>
    </source>
</evidence>
<sequence>MLIKNFDELATSKLRKDALLIVEEGLKAIDTEKVLSKQISLEGSIFTIRNQKLDLNKFRKIFIIGVGKTSCAAGKVLEEVLQDKISGGIILDTKPGDLKRIECVVGSHPLPSQTNVDATAKIVARLKSLTKDDLVLAVISGGGSSLLCNPYKLSCDEKAMIERSLTKGGADIVETNIVRKHLSEIKGGWFAVHAYPATIVSLIFSDVPNDDLSEIASGPTVLDKTTVEDAQKIMTKYDVLKLCKLPHCELNETPKDLKYFAKVTNILMMNNKLALEAMKKQAQSLGFKGKIYDNFLQGQAKDVGRKLINGLQTNQVLIAGGETTVKVGGIGTGGRNQEFVLAAIPFLNKNQVIVSVASDGVDNRTEFAGAIADTDSKFKSKKLGLKIESYLENNDSFSFFKEMGDGVETGPLNSNVSDLILALNK</sequence>
<comment type="caution">
    <text evidence="3">The sequence shown here is derived from an EMBL/GenBank/DDBJ whole genome shotgun (WGS) entry which is preliminary data.</text>
</comment>
<evidence type="ECO:0008006" key="5">
    <source>
        <dbReference type="Google" id="ProtNLM"/>
    </source>
</evidence>
<dbReference type="PANTHER" id="PTHR12227">
    <property type="entry name" value="GLYCERATE KINASE"/>
    <property type="match status" value="1"/>
</dbReference>
<dbReference type="InterPro" id="IPR037035">
    <property type="entry name" value="GK-like_C_sf"/>
</dbReference>
<proteinExistence type="predicted"/>
<dbReference type="Gene3D" id="3.40.1480.10">
    <property type="entry name" value="MOFRL domain"/>
    <property type="match status" value="1"/>
</dbReference>
<dbReference type="EMBL" id="MHCR01000014">
    <property type="protein sequence ID" value="OGY25570.1"/>
    <property type="molecule type" value="Genomic_DNA"/>
</dbReference>
<protein>
    <recommendedName>
        <fullName evidence="5">Glycerate kinase</fullName>
    </recommendedName>
</protein>
<dbReference type="Pfam" id="PF13660">
    <property type="entry name" value="DUF4147"/>
    <property type="match status" value="1"/>
</dbReference>
<dbReference type="AlphaFoldDB" id="A0A1G1WDL4"/>
<evidence type="ECO:0000313" key="3">
    <source>
        <dbReference type="EMBL" id="OGY25570.1"/>
    </source>
</evidence>
<dbReference type="STRING" id="1802595.A2134_03290"/>
<feature type="domain" description="MOFRL" evidence="1">
    <location>
        <begin position="316"/>
        <end position="418"/>
    </location>
</feature>
<dbReference type="Pfam" id="PF05161">
    <property type="entry name" value="MOFRL"/>
    <property type="match status" value="1"/>
</dbReference>
<evidence type="ECO:0000259" key="2">
    <source>
        <dbReference type="Pfam" id="PF13660"/>
    </source>
</evidence>
<dbReference type="Gene3D" id="3.40.50.10180">
    <property type="entry name" value="Glycerate kinase, MOFRL-like N-terminal domain"/>
    <property type="match status" value="1"/>
</dbReference>